<accession>A0ABQ4A762</accession>
<sequence length="236" mass="24878">MIGFSTGLIAVIQEQVRKLAPLFRGQDSAQGILVYRDASGLNGTAIFDGSEVEVPVRISGVLDTRRGQKVALLRTGAVWSVVGVLSMGGMGEANRRGGVTGSVTKADGAYADIGGIPSTSFAKLHATSAVRIGVVISLFSTVATTKVEIGARITGTAWQDGTAYDSGYVNLLAAPYLFNAANDHRQLVGMVRQVGMPPGDYSVVLGWRRNSGSGTLTIDTNDCWTVEVDEIRRQAT</sequence>
<dbReference type="EMBL" id="BOMN01000149">
    <property type="protein sequence ID" value="GIE26700.1"/>
    <property type="molecule type" value="Genomic_DNA"/>
</dbReference>
<organism evidence="1 2">
    <name type="scientific">Winogradskya humida</name>
    <dbReference type="NCBI Taxonomy" id="113566"/>
    <lineage>
        <taxon>Bacteria</taxon>
        <taxon>Bacillati</taxon>
        <taxon>Actinomycetota</taxon>
        <taxon>Actinomycetes</taxon>
        <taxon>Micromonosporales</taxon>
        <taxon>Micromonosporaceae</taxon>
        <taxon>Winogradskya</taxon>
    </lineage>
</organism>
<evidence type="ECO:0000313" key="1">
    <source>
        <dbReference type="EMBL" id="GIE26700.1"/>
    </source>
</evidence>
<evidence type="ECO:0000313" key="2">
    <source>
        <dbReference type="Proteomes" id="UP000603200"/>
    </source>
</evidence>
<reference evidence="1 2" key="1">
    <citation type="submission" date="2021-01" db="EMBL/GenBank/DDBJ databases">
        <title>Whole genome shotgun sequence of Actinoplanes humidus NBRC 14915.</title>
        <authorList>
            <person name="Komaki H."/>
            <person name="Tamura T."/>
        </authorList>
    </citation>
    <scope>NUCLEOTIDE SEQUENCE [LARGE SCALE GENOMIC DNA]</scope>
    <source>
        <strain evidence="1 2">NBRC 14915</strain>
    </source>
</reference>
<proteinExistence type="predicted"/>
<protein>
    <recommendedName>
        <fullName evidence="3">DUF5689 domain-containing protein</fullName>
    </recommendedName>
</protein>
<name>A0ABQ4A762_9ACTN</name>
<evidence type="ECO:0008006" key="3">
    <source>
        <dbReference type="Google" id="ProtNLM"/>
    </source>
</evidence>
<gene>
    <name evidence="1" type="ORF">Ahu01nite_098020</name>
</gene>
<comment type="caution">
    <text evidence="1">The sequence shown here is derived from an EMBL/GenBank/DDBJ whole genome shotgun (WGS) entry which is preliminary data.</text>
</comment>
<dbReference type="Proteomes" id="UP000603200">
    <property type="component" value="Unassembled WGS sequence"/>
</dbReference>
<keyword evidence="2" id="KW-1185">Reference proteome</keyword>